<dbReference type="GO" id="GO:0006508">
    <property type="term" value="P:proteolysis"/>
    <property type="evidence" value="ECO:0007669"/>
    <property type="project" value="UniProtKB-KW"/>
</dbReference>
<evidence type="ECO:0000256" key="3">
    <source>
        <dbReference type="ARBA" id="ARBA00022801"/>
    </source>
</evidence>
<keyword evidence="2" id="KW-0645">Protease</keyword>
<dbReference type="Gene3D" id="2.40.70.10">
    <property type="entry name" value="Acid Proteases"/>
    <property type="match status" value="2"/>
</dbReference>
<keyword evidence="7" id="KW-1185">Reference proteome</keyword>
<dbReference type="InterPro" id="IPR032861">
    <property type="entry name" value="TAXi_N"/>
</dbReference>
<dbReference type="Pfam" id="PF14541">
    <property type="entry name" value="TAXi_C"/>
    <property type="match status" value="1"/>
</dbReference>
<sequence>MVTKLFISLFLALLSHCRCNNVLKSTGFSLNLVRTTLAENSSTDYLFPNAIAYGPNPTFLTVDVAIGTPGTVKRLSFDMTGSLTWTQCRPCIKYSPLTKFFKIYDNGEYKFKSTFPNGQSISGITSVENFSFFWKGALSTIMKGIVFGCANKYKPYDIRGQFFDRPSITGIMGMNRSPLSLVGQMGSKSLQRFTYCLPNLNDFSDKNATIRWGDAVIEKANLQKTNFMSSLYPLYGVNLLNISVDGHILSISKKFLPSSCKLDVGIQYSMIKREAYNEIFKALEKYFDGYNLTKVAYSPSTNTGLCYRLRQGFKEYPKMVLHFEGANFEIRRENLFLFMKDRFSYQMQNVRFIYDNGNGKLLFGKEDCSKDR</sequence>
<evidence type="ECO:0000313" key="7">
    <source>
        <dbReference type="Proteomes" id="UP001634393"/>
    </source>
</evidence>
<accession>A0ABD3SAF0</accession>
<dbReference type="Pfam" id="PF14543">
    <property type="entry name" value="TAXi_N"/>
    <property type="match status" value="1"/>
</dbReference>
<dbReference type="InterPro" id="IPR051708">
    <property type="entry name" value="Plant_Aspart_Prot_A1"/>
</dbReference>
<evidence type="ECO:0000313" key="6">
    <source>
        <dbReference type="EMBL" id="KAL3821496.1"/>
    </source>
</evidence>
<comment type="similarity">
    <text evidence="1">Belongs to the peptidase A1 family.</text>
</comment>
<evidence type="ECO:0000259" key="5">
    <source>
        <dbReference type="PROSITE" id="PS51767"/>
    </source>
</evidence>
<comment type="caution">
    <text evidence="6">The sequence shown here is derived from an EMBL/GenBank/DDBJ whole genome shotgun (WGS) entry which is preliminary data.</text>
</comment>
<dbReference type="Proteomes" id="UP001634393">
    <property type="component" value="Unassembled WGS sequence"/>
</dbReference>
<gene>
    <name evidence="6" type="ORF">ACJIZ3_007401</name>
</gene>
<reference evidence="6 7" key="1">
    <citation type="submission" date="2024-12" db="EMBL/GenBank/DDBJ databases">
        <title>The unique morphological basis and parallel evolutionary history of personate flowers in Penstemon.</title>
        <authorList>
            <person name="Depatie T.H."/>
            <person name="Wessinger C.A."/>
        </authorList>
    </citation>
    <scope>NUCLEOTIDE SEQUENCE [LARGE SCALE GENOMIC DNA]</scope>
    <source>
        <strain evidence="6">WTNN_2</strain>
        <tissue evidence="6">Leaf</tissue>
    </source>
</reference>
<dbReference type="PROSITE" id="PS51767">
    <property type="entry name" value="PEPTIDASE_A1"/>
    <property type="match status" value="1"/>
</dbReference>
<protein>
    <recommendedName>
        <fullName evidence="5">Peptidase A1 domain-containing protein</fullName>
    </recommendedName>
</protein>
<dbReference type="GO" id="GO:0008233">
    <property type="term" value="F:peptidase activity"/>
    <property type="evidence" value="ECO:0007669"/>
    <property type="project" value="UniProtKB-KW"/>
</dbReference>
<dbReference type="AlphaFoldDB" id="A0ABD3SAF0"/>
<dbReference type="EMBL" id="JBJXBP010000007">
    <property type="protein sequence ID" value="KAL3821496.1"/>
    <property type="molecule type" value="Genomic_DNA"/>
</dbReference>
<evidence type="ECO:0000256" key="1">
    <source>
        <dbReference type="ARBA" id="ARBA00007447"/>
    </source>
</evidence>
<dbReference type="InterPro" id="IPR032799">
    <property type="entry name" value="TAXi_C"/>
</dbReference>
<feature type="chain" id="PRO_5044747250" description="Peptidase A1 domain-containing protein" evidence="4">
    <location>
        <begin position="20"/>
        <end position="372"/>
    </location>
</feature>
<dbReference type="PANTHER" id="PTHR47967:SF123">
    <property type="entry name" value="ASPARTIC PROTEINASE NEPENTHESIN-1-LIKE"/>
    <property type="match status" value="1"/>
</dbReference>
<keyword evidence="3" id="KW-0378">Hydrolase</keyword>
<dbReference type="InterPro" id="IPR021109">
    <property type="entry name" value="Peptidase_aspartic_dom_sf"/>
</dbReference>
<evidence type="ECO:0000256" key="4">
    <source>
        <dbReference type="SAM" id="SignalP"/>
    </source>
</evidence>
<dbReference type="PANTHER" id="PTHR47967">
    <property type="entry name" value="OS07G0603500 PROTEIN-RELATED"/>
    <property type="match status" value="1"/>
</dbReference>
<dbReference type="SUPFAM" id="SSF50630">
    <property type="entry name" value="Acid proteases"/>
    <property type="match status" value="1"/>
</dbReference>
<feature type="signal peptide" evidence="4">
    <location>
        <begin position="1"/>
        <end position="19"/>
    </location>
</feature>
<evidence type="ECO:0000256" key="2">
    <source>
        <dbReference type="ARBA" id="ARBA00022670"/>
    </source>
</evidence>
<proteinExistence type="inferred from homology"/>
<name>A0ABD3SAF0_9LAMI</name>
<organism evidence="6 7">
    <name type="scientific">Penstemon smallii</name>
    <dbReference type="NCBI Taxonomy" id="265156"/>
    <lineage>
        <taxon>Eukaryota</taxon>
        <taxon>Viridiplantae</taxon>
        <taxon>Streptophyta</taxon>
        <taxon>Embryophyta</taxon>
        <taxon>Tracheophyta</taxon>
        <taxon>Spermatophyta</taxon>
        <taxon>Magnoliopsida</taxon>
        <taxon>eudicotyledons</taxon>
        <taxon>Gunneridae</taxon>
        <taxon>Pentapetalae</taxon>
        <taxon>asterids</taxon>
        <taxon>lamiids</taxon>
        <taxon>Lamiales</taxon>
        <taxon>Plantaginaceae</taxon>
        <taxon>Cheloneae</taxon>
        <taxon>Penstemon</taxon>
    </lineage>
</organism>
<feature type="domain" description="Peptidase A1" evidence="5">
    <location>
        <begin position="60"/>
        <end position="372"/>
    </location>
</feature>
<keyword evidence="4" id="KW-0732">Signal</keyword>
<dbReference type="InterPro" id="IPR033121">
    <property type="entry name" value="PEPTIDASE_A1"/>
</dbReference>